<dbReference type="PANTHER" id="PTHR14024">
    <property type="entry name" value="PERILIPIN"/>
    <property type="match status" value="1"/>
</dbReference>
<dbReference type="GO" id="GO:0005811">
    <property type="term" value="C:lipid droplet"/>
    <property type="evidence" value="ECO:0007669"/>
    <property type="project" value="TreeGrafter"/>
</dbReference>
<protein>
    <recommendedName>
        <fullName evidence="4">Lipid droplet-associated perilipin protein</fullName>
    </recommendedName>
</protein>
<evidence type="ECO:0000256" key="1">
    <source>
        <dbReference type="SAM" id="MobiDB-lite"/>
    </source>
</evidence>
<reference evidence="2" key="1">
    <citation type="submission" date="2014-09" db="EMBL/GenBank/DDBJ databases">
        <title>Draft genome sequence of an oleaginous Mucoromycotina fungus Mucor ambiguus NBRC6742.</title>
        <authorList>
            <person name="Takeda I."/>
            <person name="Yamane N."/>
            <person name="Morita T."/>
            <person name="Tamano K."/>
            <person name="Machida M."/>
            <person name="Baker S."/>
            <person name="Koike H."/>
        </authorList>
    </citation>
    <scope>NUCLEOTIDE SEQUENCE</scope>
    <source>
        <strain evidence="2">NBRC 6742</strain>
    </source>
</reference>
<dbReference type="EMBL" id="DF836844">
    <property type="protein sequence ID" value="GAN11347.1"/>
    <property type="molecule type" value="Genomic_DNA"/>
</dbReference>
<dbReference type="OrthoDB" id="376826at2759"/>
<evidence type="ECO:0000313" key="2">
    <source>
        <dbReference type="EMBL" id="GAN11347.1"/>
    </source>
</evidence>
<dbReference type="Proteomes" id="UP000053815">
    <property type="component" value="Unassembled WGS sequence"/>
</dbReference>
<dbReference type="AlphaFoldDB" id="A0A0C9N5L4"/>
<dbReference type="GO" id="GO:0010890">
    <property type="term" value="P:positive regulation of triglyceride storage"/>
    <property type="evidence" value="ECO:0007669"/>
    <property type="project" value="TreeGrafter"/>
</dbReference>
<gene>
    <name evidence="2" type="ORF">MAM1_0555d10906</name>
</gene>
<dbReference type="GO" id="GO:0019915">
    <property type="term" value="P:lipid storage"/>
    <property type="evidence" value="ECO:0007669"/>
    <property type="project" value="TreeGrafter"/>
</dbReference>
<feature type="region of interest" description="Disordered" evidence="1">
    <location>
        <begin position="1"/>
        <end position="32"/>
    </location>
</feature>
<evidence type="ECO:0008006" key="4">
    <source>
        <dbReference type="Google" id="ProtNLM"/>
    </source>
</evidence>
<evidence type="ECO:0000313" key="3">
    <source>
        <dbReference type="Proteomes" id="UP000053815"/>
    </source>
</evidence>
<sequence>MSKKTTRRSSNNANNKLPVLEEPKPIPTSNPNDVLAREVEVPDSTIIEADEANKKPLEFSFFNRVLSIPLIRDGSSMVQHYANQNSISRFALNKAESTIKLAASMASPYAEKYKPHLLKADQMGCQSLDLVETKFPVVTQHPKEILTTVKESPQKVFEDVKGKITYAASIPVTRTTHGLQQLVDKYLPATNDEQNSTSTPQQQTKEINVNDSSYKEVKLLSLANEVKDRLTYRVTTQWQSIPHTKADISRLAETNQLLHEAFQSIQKANTRLHDFVLSVKGYKDTTQTKANQRINELTADLIHRLDAAAAYVKDRQVINNLPSSVHIVVDPLVTFASNEYEIVRTEVLKPDLAPFQKATNILHMTQGYVLPLIQKSIHGIEDQVRQYGAYANNSKVVRDVKSTFGFVNVKA</sequence>
<accession>A0A0C9N5L4</accession>
<organism evidence="2">
    <name type="scientific">Mucor ambiguus</name>
    <dbReference type="NCBI Taxonomy" id="91626"/>
    <lineage>
        <taxon>Eukaryota</taxon>
        <taxon>Fungi</taxon>
        <taxon>Fungi incertae sedis</taxon>
        <taxon>Mucoromycota</taxon>
        <taxon>Mucoromycotina</taxon>
        <taxon>Mucoromycetes</taxon>
        <taxon>Mucorales</taxon>
        <taxon>Mucorineae</taxon>
        <taxon>Mucoraceae</taxon>
        <taxon>Mucor</taxon>
    </lineage>
</organism>
<dbReference type="GO" id="GO:0005829">
    <property type="term" value="C:cytosol"/>
    <property type="evidence" value="ECO:0007669"/>
    <property type="project" value="TreeGrafter"/>
</dbReference>
<name>A0A0C9N5L4_9FUNG</name>
<keyword evidence="3" id="KW-1185">Reference proteome</keyword>
<dbReference type="STRING" id="91626.A0A0C9N5L4"/>
<proteinExistence type="predicted"/>
<dbReference type="PANTHER" id="PTHR14024:SF49">
    <property type="entry name" value="LIPID STORAGE DROPLETS SURFACE-BINDING PROTEIN 1"/>
    <property type="match status" value="1"/>
</dbReference>